<dbReference type="AlphaFoldDB" id="A0A4C1UL37"/>
<accession>A0A4C1UL37</accession>
<reference evidence="2 3" key="1">
    <citation type="journal article" date="2019" name="Commun. Biol.">
        <title>The bagworm genome reveals a unique fibroin gene that provides high tensile strength.</title>
        <authorList>
            <person name="Kono N."/>
            <person name="Nakamura H."/>
            <person name="Ohtoshi R."/>
            <person name="Tomita M."/>
            <person name="Numata K."/>
            <person name="Arakawa K."/>
        </authorList>
    </citation>
    <scope>NUCLEOTIDE SEQUENCE [LARGE SCALE GENOMIC DNA]</scope>
</reference>
<sequence>MRAGVVPTRRPARRVNSPVTPDKLCADTESKLGTSHADRVHPQENTDSHVHHSGTCAKTTNRKGTPYHLMRHAVMHSVENQRDGKERNSPLCVMSHPRRPPRFRARLRVYAGFTPNT</sequence>
<evidence type="ECO:0000313" key="3">
    <source>
        <dbReference type="Proteomes" id="UP000299102"/>
    </source>
</evidence>
<comment type="caution">
    <text evidence="2">The sequence shown here is derived from an EMBL/GenBank/DDBJ whole genome shotgun (WGS) entry which is preliminary data.</text>
</comment>
<evidence type="ECO:0000313" key="2">
    <source>
        <dbReference type="EMBL" id="GBP26797.1"/>
    </source>
</evidence>
<feature type="region of interest" description="Disordered" evidence="1">
    <location>
        <begin position="1"/>
        <end position="65"/>
    </location>
</feature>
<gene>
    <name evidence="2" type="ORF">EVAR_81162_1</name>
</gene>
<evidence type="ECO:0000256" key="1">
    <source>
        <dbReference type="SAM" id="MobiDB-lite"/>
    </source>
</evidence>
<organism evidence="2 3">
    <name type="scientific">Eumeta variegata</name>
    <name type="common">Bagworm moth</name>
    <name type="synonym">Eumeta japonica</name>
    <dbReference type="NCBI Taxonomy" id="151549"/>
    <lineage>
        <taxon>Eukaryota</taxon>
        <taxon>Metazoa</taxon>
        <taxon>Ecdysozoa</taxon>
        <taxon>Arthropoda</taxon>
        <taxon>Hexapoda</taxon>
        <taxon>Insecta</taxon>
        <taxon>Pterygota</taxon>
        <taxon>Neoptera</taxon>
        <taxon>Endopterygota</taxon>
        <taxon>Lepidoptera</taxon>
        <taxon>Glossata</taxon>
        <taxon>Ditrysia</taxon>
        <taxon>Tineoidea</taxon>
        <taxon>Psychidae</taxon>
        <taxon>Oiketicinae</taxon>
        <taxon>Eumeta</taxon>
    </lineage>
</organism>
<feature type="region of interest" description="Disordered" evidence="1">
    <location>
        <begin position="78"/>
        <end position="99"/>
    </location>
</feature>
<feature type="compositionally biased region" description="Basic and acidic residues" evidence="1">
    <location>
        <begin position="24"/>
        <end position="50"/>
    </location>
</feature>
<protein>
    <submittedName>
        <fullName evidence="2">Uncharacterized protein</fullName>
    </submittedName>
</protein>
<proteinExistence type="predicted"/>
<name>A0A4C1UL37_EUMVA</name>
<dbReference type="EMBL" id="BGZK01000185">
    <property type="protein sequence ID" value="GBP26797.1"/>
    <property type="molecule type" value="Genomic_DNA"/>
</dbReference>
<dbReference type="Proteomes" id="UP000299102">
    <property type="component" value="Unassembled WGS sequence"/>
</dbReference>
<feature type="compositionally biased region" description="Basic and acidic residues" evidence="1">
    <location>
        <begin position="79"/>
        <end position="88"/>
    </location>
</feature>
<keyword evidence="3" id="KW-1185">Reference proteome</keyword>